<feature type="region of interest" description="Disordered" evidence="1">
    <location>
        <begin position="108"/>
        <end position="211"/>
    </location>
</feature>
<evidence type="ECO:0000313" key="4">
    <source>
        <dbReference type="RefSeq" id="XP_026725571.1"/>
    </source>
</evidence>
<dbReference type="InParanoid" id="A0A7E5VBB0"/>
<dbReference type="PANTHER" id="PTHR11732">
    <property type="entry name" value="ALDO/KETO REDUCTASE"/>
    <property type="match status" value="1"/>
</dbReference>
<feature type="compositionally biased region" description="Low complexity" evidence="1">
    <location>
        <begin position="1616"/>
        <end position="1626"/>
    </location>
</feature>
<dbReference type="RefSeq" id="XP_026725571.1">
    <property type="nucleotide sequence ID" value="XM_026869770.1"/>
</dbReference>
<protein>
    <submittedName>
        <fullName evidence="4">Uncharacterized protein LOC113492320 isoform X1</fullName>
    </submittedName>
</protein>
<dbReference type="PROSITE" id="PS00062">
    <property type="entry name" value="ALDOKETO_REDUCTASE_2"/>
    <property type="match status" value="1"/>
</dbReference>
<feature type="compositionally biased region" description="Basic and acidic residues" evidence="1">
    <location>
        <begin position="166"/>
        <end position="181"/>
    </location>
</feature>
<dbReference type="PROSITE" id="PS00798">
    <property type="entry name" value="ALDOKETO_REDUCTASE_1"/>
    <property type="match status" value="1"/>
</dbReference>
<organism evidence="3 4">
    <name type="scientific">Trichoplusia ni</name>
    <name type="common">Cabbage looper</name>
    <dbReference type="NCBI Taxonomy" id="7111"/>
    <lineage>
        <taxon>Eukaryota</taxon>
        <taxon>Metazoa</taxon>
        <taxon>Ecdysozoa</taxon>
        <taxon>Arthropoda</taxon>
        <taxon>Hexapoda</taxon>
        <taxon>Insecta</taxon>
        <taxon>Pterygota</taxon>
        <taxon>Neoptera</taxon>
        <taxon>Endopterygota</taxon>
        <taxon>Lepidoptera</taxon>
        <taxon>Glossata</taxon>
        <taxon>Ditrysia</taxon>
        <taxon>Noctuoidea</taxon>
        <taxon>Noctuidae</taxon>
        <taxon>Plusiinae</taxon>
        <taxon>Trichoplusia</taxon>
    </lineage>
</organism>
<dbReference type="Proteomes" id="UP000322000">
    <property type="component" value="Chromosome 3"/>
</dbReference>
<dbReference type="KEGG" id="tnl:113492320"/>
<evidence type="ECO:0000259" key="2">
    <source>
        <dbReference type="Pfam" id="PF00248"/>
    </source>
</evidence>
<keyword evidence="3" id="KW-1185">Reference proteome</keyword>
<reference evidence="4" key="1">
    <citation type="submission" date="2025-08" db="UniProtKB">
        <authorList>
            <consortium name="RefSeq"/>
        </authorList>
    </citation>
    <scope>IDENTIFICATION</scope>
</reference>
<accession>A0A7E5VBB0</accession>
<proteinExistence type="predicted"/>
<dbReference type="InterPro" id="IPR023210">
    <property type="entry name" value="NADP_OxRdtase_dom"/>
</dbReference>
<dbReference type="Pfam" id="PF00248">
    <property type="entry name" value="Aldo_ket_red"/>
    <property type="match status" value="1"/>
</dbReference>
<sequence length="2238" mass="253530">MELEHSRLLKFFQSGRTIKEMAELPVIKIQNDYEDPPNVESKVPGSQEIREVDENTLRNQEESEIEVGGAQFSLSPILTVTQKETTLTKDGVKSQKLTVTEDIAIERRENGGLRYSSSSQHERELDSRSVRTKLRREIENRNMERDKSEEKKSKIPITRLRQAVEQVKKERREQKERERQQKQPRRSSLPKLKESKIPTKRHTSLKVDPKTEDEFDKIYEEIVDETLKNIDDIKLEVKIEDTEVLESKFEEIIHAYDEEVDERPTVSRISKIPALRRRGDDGASKIGALVERVKAKNPTADSELKDGGFRVTASNITIKRFSRGTSREVSRDNEVSVVKESVDSEVIDKTPKTVPVKPARTYRRKNSEKDNFKIETVEKVEEGKETQNVGEEIRTKATAPVKPERAKRAVSREVKKDDKGTVVIEKFEDDNTKTEIVTKSEGDGTTVKTTTIEREVHSSIPIRTERLIRSYSHSVNKEKPATEKFGQHFSSKTEEQKVINESTADKIELTANKKETTAKDKTAIPVKTERFTRGISIEMGNIRPKDDSSILKEFRENGSHNIVTITKGSVTKDTNSEVMTTEERKERIGNTIKETIVKETIIEETSSKTDESVSKEIKEENGLKTETLKTEYIIKEGIKVGIPVFTKTENLTESTIEDIESTTDEVKSFTRSASENITRTEFKDKTSEKTATFTKDTNINNKETVTNKLTSSVSVQEGASSYKSDVTENVSSSVTIKKVTEYQTTEQKTNVEMNTYMLRNPFDFSLKRDSYNFKNENVQKGETKEIQENSKTDTVLEQKKLQYSRGINETIESKKYDVFVEQKDQDLKEINKNNQSTITNNIKDKNKMTHSEEINKTEDTTITDTIAEKKEIEHSKVQAEDKDSDNEVTVLKGNVSRLKNKISSLASTKSMKQEDIDLPKSTSVSSKIAVFERLESKESTTKDEKHSAINTPEIETNIKKFEDKPKIVEELLKYESYDEKDKIKIGFNYDELIYTSEAKIVDEFWKSAEGPVNNISTHNPVITNKAVLTETKDESEPNTPDVTSINSATNISVIVGIPRENKTETSNLEAKENKIADNQFEVAKTLPIIVKVDKSKTSSPVIEPAVKGDNKTSIKPDLYELPKILPDRDYENEVGKTKPGKINLNNWKTQVAVNKILVDKKDVIKNESLDEIAKTLPDIGFSKNLDQVSKELPETIDLNEKKPEVAKTLPAIINFNINEAINVPTIVPGNLHKTNENIKIIEDKDSLSDINNTSNSLTTEKDEVKPQEIKIPDPVSEKGVIPVKSQLELPKELPEKASYKSQYMDTNNKNSKPVPGKINLNLWKNQVETNKTLLTKKSIINKELEFSKIVKQVEINRPRKVSKTNESIASEIAKPLPTIVSVVSTDLETVRALPSQIDVTLDSKEQPVRTLPAFINFKTNADQIETANDSASFLDVTTDGNLNKDVSKADNVNLTIGEAKIFPARIELQGSGIQVEEARTLPTYIDIKETVLQESTTVNDVKTINVSKTESDFESNKIEEAKSLPGKLDLRAWETQVEVNKTLLSTIRKDNAKVEIIKHVDTDSSETENDEYNFEDDDDFVPANNDFDIVTPKNKIGLGIVVENVTLDESQDDNDLNNNSNPISNESDPKELLSDPELVIDEPDVKEKKASIMNRIRNKLYFINYRNIIRNTANKKLAAEENDRNNEEKEHSIHNSYSFDSKAKEINTSNTEYKETNEFIEETYQKIVKEYTSKKIITESNINVNETENYSNLTESNDSKTEFVKSNEFGLKTEEEFESREEIKRAKSVAELDLGDAVNGKVLKILGRIKSVDFDSRRNVKVEKINLKEMPKKLSVLEKIRLFEALSQQTTFKKQIFLPQAVCPSRTRIRVKETGNIEILQGRTEAKTTGTLKPVTQEEKMVISEEVYEKKIEDLKGAKDRYGSIDKMPALAISESQSIPMIALGTALMDPRLIPHLIKAAIDLGYRAFDTAYIYGNEKEIGAAINEKIQDGTVKREELFIMSKLSSTFHRTDLVQGACKSSLQNLGLDYFDLYMIHNPMSFKEGPDPIPKIASVVQYSEHDYLDAWFGMEELVSSGLVRSIGVSNFNTMQLQRILDKGRFKPVVNQVECHPYLSQERMHAFCKERNITLSCFGVLGSKGTPAEFKNSTTAAIDDPFVKVMASGLNVTPAQLLIRYQIEYGRNVVVKASSAEHLWDNLQALKFTLDSAQMTGLHALNKNRRTFTFQGMGDTHKNYPFN</sequence>
<feature type="region of interest" description="Disordered" evidence="1">
    <location>
        <begin position="1609"/>
        <end position="1637"/>
    </location>
</feature>
<dbReference type="SUPFAM" id="SSF51430">
    <property type="entry name" value="NAD(P)-linked oxidoreductase"/>
    <property type="match status" value="1"/>
</dbReference>
<feature type="domain" description="NADP-dependent oxidoreductase" evidence="2">
    <location>
        <begin position="1956"/>
        <end position="2217"/>
    </location>
</feature>
<dbReference type="GeneID" id="113492320"/>
<dbReference type="InterPro" id="IPR018170">
    <property type="entry name" value="Aldo/ket_reductase_CS"/>
</dbReference>
<dbReference type="OrthoDB" id="416253at2759"/>
<dbReference type="GO" id="GO:0016491">
    <property type="term" value="F:oxidoreductase activity"/>
    <property type="evidence" value="ECO:0007669"/>
    <property type="project" value="InterPro"/>
</dbReference>
<dbReference type="CDD" id="cd19071">
    <property type="entry name" value="AKR_AKR1-5-like"/>
    <property type="match status" value="1"/>
</dbReference>
<evidence type="ECO:0000313" key="3">
    <source>
        <dbReference type="Proteomes" id="UP000322000"/>
    </source>
</evidence>
<evidence type="ECO:0000256" key="1">
    <source>
        <dbReference type="SAM" id="MobiDB-lite"/>
    </source>
</evidence>
<dbReference type="PRINTS" id="PR00069">
    <property type="entry name" value="ALDKETRDTASE"/>
</dbReference>
<dbReference type="InterPro" id="IPR020471">
    <property type="entry name" value="AKR"/>
</dbReference>
<gene>
    <name evidence="4" type="primary">LOC113492320</name>
</gene>
<name>A0A7E5VBB0_TRINI</name>
<dbReference type="Gene3D" id="3.20.20.100">
    <property type="entry name" value="NADP-dependent oxidoreductase domain"/>
    <property type="match status" value="1"/>
</dbReference>
<dbReference type="InterPro" id="IPR036812">
    <property type="entry name" value="NAD(P)_OxRdtase_dom_sf"/>
</dbReference>
<feature type="compositionally biased region" description="Basic and acidic residues" evidence="1">
    <location>
        <begin position="120"/>
        <end position="153"/>
    </location>
</feature>